<dbReference type="InterPro" id="IPR055797">
    <property type="entry name" value="DUF7373"/>
</dbReference>
<name>L7KQB6_9ACTN</name>
<dbReference type="InterPro" id="IPR056463">
    <property type="entry name" value="DUF7373_C"/>
</dbReference>
<dbReference type="eggNOG" id="ENOG5031VUG">
    <property type="taxonomic scope" value="Bacteria"/>
</dbReference>
<protein>
    <submittedName>
        <fullName evidence="3">Uncharacterized protein</fullName>
    </submittedName>
</protein>
<dbReference type="PROSITE" id="PS51257">
    <property type="entry name" value="PROKAR_LIPOPROTEIN"/>
    <property type="match status" value="1"/>
</dbReference>
<reference evidence="3 4" key="1">
    <citation type="submission" date="2012-12" db="EMBL/GenBank/DDBJ databases">
        <title>Whole genome shotgun sequence of Gordonia aichiensis NBRC 108223.</title>
        <authorList>
            <person name="Isaki-Nakamura S."/>
            <person name="Hosoyama A."/>
            <person name="Tsuchikane K."/>
            <person name="Ando Y."/>
            <person name="Baba S."/>
            <person name="Ohji S."/>
            <person name="Hamada M."/>
            <person name="Tamura T."/>
            <person name="Yamazoe A."/>
            <person name="Yamazaki S."/>
            <person name="Fujita N."/>
        </authorList>
    </citation>
    <scope>NUCLEOTIDE SEQUENCE [LARGE SCALE GENOMIC DNA]</scope>
    <source>
        <strain evidence="3 4">NBRC 108223</strain>
    </source>
</reference>
<dbReference type="OrthoDB" id="4398318at2"/>
<accession>L7KQB6</accession>
<evidence type="ECO:0000259" key="1">
    <source>
        <dbReference type="Pfam" id="PF24088"/>
    </source>
</evidence>
<evidence type="ECO:0000259" key="2">
    <source>
        <dbReference type="Pfam" id="PF24092"/>
    </source>
</evidence>
<feature type="domain" description="DUF7373" evidence="1">
    <location>
        <begin position="63"/>
        <end position="254"/>
    </location>
</feature>
<keyword evidence="4" id="KW-1185">Reference proteome</keyword>
<dbReference type="Proteomes" id="UP000010988">
    <property type="component" value="Unassembled WGS sequence"/>
</dbReference>
<dbReference type="AlphaFoldDB" id="L7KQB6"/>
<feature type="domain" description="DUF7373" evidence="2">
    <location>
        <begin position="292"/>
        <end position="419"/>
    </location>
</feature>
<dbReference type="STRING" id="1220583.GOACH_31_00230"/>
<evidence type="ECO:0000313" key="4">
    <source>
        <dbReference type="Proteomes" id="UP000010988"/>
    </source>
</evidence>
<organism evidence="3 4">
    <name type="scientific">Gordonia aichiensis NBRC 108223</name>
    <dbReference type="NCBI Taxonomy" id="1220583"/>
    <lineage>
        <taxon>Bacteria</taxon>
        <taxon>Bacillati</taxon>
        <taxon>Actinomycetota</taxon>
        <taxon>Actinomycetes</taxon>
        <taxon>Mycobacteriales</taxon>
        <taxon>Gordoniaceae</taxon>
        <taxon>Gordonia</taxon>
    </lineage>
</organism>
<dbReference type="Pfam" id="PF24088">
    <property type="entry name" value="DUF7373"/>
    <property type="match status" value="1"/>
</dbReference>
<dbReference type="RefSeq" id="WP_005179302.1">
    <property type="nucleotide sequence ID" value="NZ_BANR01000031.1"/>
</dbReference>
<proteinExistence type="predicted"/>
<gene>
    <name evidence="3" type="ORF">GOACH_31_00230</name>
</gene>
<evidence type="ECO:0000313" key="3">
    <source>
        <dbReference type="EMBL" id="GAC50819.1"/>
    </source>
</evidence>
<comment type="caution">
    <text evidence="3">The sequence shown here is derived from an EMBL/GenBank/DDBJ whole genome shotgun (WGS) entry which is preliminary data.</text>
</comment>
<sequence length="426" mass="46210">MTGRRPGARTLLASGFAALIVVSGCSVDGNAVSDADPAASATIDVKSLDTGKYPTEPRKPFGEATEDQVIPYEAQRMAQFIVAPFEIDSDLTNMGLPTQVLWSRSSNLRPIVGDDVANVKANDSVIYGYVVSASTPDETIRAGTKRELNNFVTRYLTAADATAAANQMADAYLKRPKTTTVRPDGMSGSRVIAMPGNTDGTSAMVSITAHNTYVLYTYYQATDAQKDKLEPAIKKAASLQSALIDQFPATPTKDEREARNIPKKPMIIDQNHILMYALPYTDDEIKNAHVKTPNPGDVRAVYGPRSMSFFAVDPAGMFNLLNDVGSTANAMDRATVYRAKTPDGAKKIMNTFENLQRGRGMKPVPAPPNLPVARCLSEVTDNITGYWCEVQLGRYVAELIGTDPKDVYQQTAAQYAIFTKADQKAN</sequence>
<dbReference type="EMBL" id="BANR01000031">
    <property type="protein sequence ID" value="GAC50819.1"/>
    <property type="molecule type" value="Genomic_DNA"/>
</dbReference>
<dbReference type="Pfam" id="PF24092">
    <property type="entry name" value="DUF7373_C"/>
    <property type="match status" value="1"/>
</dbReference>